<dbReference type="GO" id="GO:0016301">
    <property type="term" value="F:kinase activity"/>
    <property type="evidence" value="ECO:0007669"/>
    <property type="project" value="UniProtKB-KW"/>
</dbReference>
<dbReference type="AlphaFoldDB" id="A0A841DLA7"/>
<dbReference type="InterPro" id="IPR011009">
    <property type="entry name" value="Kinase-like_dom_sf"/>
</dbReference>
<dbReference type="EMBL" id="JACHNF010000001">
    <property type="protein sequence ID" value="MBB5979884.1"/>
    <property type="molecule type" value="Genomic_DNA"/>
</dbReference>
<dbReference type="Proteomes" id="UP000558997">
    <property type="component" value="Unassembled WGS sequence"/>
</dbReference>
<keyword evidence="2" id="KW-0808">Transferase</keyword>
<evidence type="ECO:0000313" key="3">
    <source>
        <dbReference type="Proteomes" id="UP000558997"/>
    </source>
</evidence>
<comment type="caution">
    <text evidence="2">The sequence shown here is derived from an EMBL/GenBank/DDBJ whole genome shotgun (WGS) entry which is preliminary data.</text>
</comment>
<organism evidence="2 3">
    <name type="scientific">Kribbella solani</name>
    <dbReference type="NCBI Taxonomy" id="236067"/>
    <lineage>
        <taxon>Bacteria</taxon>
        <taxon>Bacillati</taxon>
        <taxon>Actinomycetota</taxon>
        <taxon>Actinomycetes</taxon>
        <taxon>Propionibacteriales</taxon>
        <taxon>Kribbellaceae</taxon>
        <taxon>Kribbella</taxon>
    </lineage>
</organism>
<dbReference type="InterPro" id="IPR002575">
    <property type="entry name" value="Aminoglycoside_PTrfase"/>
</dbReference>
<evidence type="ECO:0000313" key="2">
    <source>
        <dbReference type="EMBL" id="MBB5979884.1"/>
    </source>
</evidence>
<sequence length="209" mass="23338">MLALLEVRGFEGAPRHLGLDDLGRDTFTFIEGSVRGFERWADAQVAAAGRLLRGFHDATRGSALAADRSVVCHHDPGPNNTIFQDEEPIAFIDFDMAAPGEPLEDVGYMAWTWCVSSKQSAPEAERQASQVRLLVDAYGLDADLRSDVVDAILDRQARNVEFWRRFLDLPCPGVASREQVESRIEWSQLERRYVSANRPVFEAALSHGH</sequence>
<proteinExistence type="predicted"/>
<keyword evidence="3" id="KW-1185">Reference proteome</keyword>
<dbReference type="SUPFAM" id="SSF56112">
    <property type="entry name" value="Protein kinase-like (PK-like)"/>
    <property type="match status" value="1"/>
</dbReference>
<keyword evidence="2" id="KW-0418">Kinase</keyword>
<dbReference type="Gene3D" id="3.90.1200.10">
    <property type="match status" value="1"/>
</dbReference>
<reference evidence="2 3" key="1">
    <citation type="submission" date="2020-08" db="EMBL/GenBank/DDBJ databases">
        <title>Sequencing the genomes of 1000 actinobacteria strains.</title>
        <authorList>
            <person name="Klenk H.-P."/>
        </authorList>
    </citation>
    <scope>NUCLEOTIDE SEQUENCE [LARGE SCALE GENOMIC DNA]</scope>
    <source>
        <strain evidence="2 3">DSM 17294</strain>
    </source>
</reference>
<protein>
    <submittedName>
        <fullName evidence="2">Thiamine kinase-like enzyme</fullName>
    </submittedName>
</protein>
<evidence type="ECO:0000259" key="1">
    <source>
        <dbReference type="Pfam" id="PF01636"/>
    </source>
</evidence>
<dbReference type="Pfam" id="PF01636">
    <property type="entry name" value="APH"/>
    <property type="match status" value="1"/>
</dbReference>
<accession>A0A841DLA7</accession>
<name>A0A841DLA7_9ACTN</name>
<feature type="domain" description="Aminoglycoside phosphotransferase" evidence="1">
    <location>
        <begin position="14"/>
        <end position="119"/>
    </location>
</feature>
<gene>
    <name evidence="2" type="ORF">HDA44_003225</name>
</gene>